<keyword evidence="6 9" id="KW-0460">Magnesium</keyword>
<dbReference type="FunFam" id="3.40.190.80:FF:000003">
    <property type="entry name" value="PAP-specific phosphatase HAL2-like"/>
    <property type="match status" value="1"/>
</dbReference>
<dbReference type="NCBIfam" id="TIGR01330">
    <property type="entry name" value="bisphos_HAL2"/>
    <property type="match status" value="1"/>
</dbReference>
<evidence type="ECO:0000256" key="1">
    <source>
        <dbReference type="ARBA" id="ARBA00001946"/>
    </source>
</evidence>
<organism evidence="10 11">
    <name type="scientific">Camellia sinensis var. sinensis</name>
    <name type="common">China tea</name>
    <dbReference type="NCBI Taxonomy" id="542762"/>
    <lineage>
        <taxon>Eukaryota</taxon>
        <taxon>Viridiplantae</taxon>
        <taxon>Streptophyta</taxon>
        <taxon>Embryophyta</taxon>
        <taxon>Tracheophyta</taxon>
        <taxon>Spermatophyta</taxon>
        <taxon>Magnoliopsida</taxon>
        <taxon>eudicotyledons</taxon>
        <taxon>Gunneridae</taxon>
        <taxon>Pentapetalae</taxon>
        <taxon>asterids</taxon>
        <taxon>Ericales</taxon>
        <taxon>Theaceae</taxon>
        <taxon>Camellia</taxon>
    </lineage>
</organism>
<sequence>MPLFCANFAIRVPHALIHSRRSNFIPNHVASSFLLFLDSKKSIGSSKPIVSLSKFNQTHLCSSTMEDQNQLVLTSSEPEKYSKELEVAVRAVQMACLLCQRVQDSLVSQTNGQVQSKDDNSPVTIAGFTQKMLQKEMQQLQQNPEIAPRFSVFGMLSSGQHNNWSVQATVSWILTEYFGSENVSIIAEEDVRSLSKADSSGLLEAVVKTVNKCLSKAPQFGHEGPIKDLGTSEVLEAISRCNSTGGPTGRFWVLDPVDGTLGFVRGDQYAIALALIEDGEVVLGVLGCPNYPMKKEWLSYQNGYRRIMSKLTPPTSESWEKGCVIYARRGSGKAWIQPLLSGDKKFLWPNSARQIQVSSIDNPAFATFCEPVEKANSSHSFTAGLAHSVGLRNQPLRVYSMVKYAAIARGHAEVFMKFARAGYKEKIWDHAAGVVIIQEAGGVVTDAGGRPLDFSGGTYLEGLDRGVIACSGAKLHEKIIRAVDASWNSSSL</sequence>
<dbReference type="EC" id="3.1.3.7" evidence="3"/>
<comment type="catalytic activity">
    <reaction evidence="7">
        <text>adenosine 3',5'-bisphosphate + H2O = AMP + phosphate</text>
        <dbReference type="Rhea" id="RHEA:10040"/>
        <dbReference type="ChEBI" id="CHEBI:15377"/>
        <dbReference type="ChEBI" id="CHEBI:43474"/>
        <dbReference type="ChEBI" id="CHEBI:58343"/>
        <dbReference type="ChEBI" id="CHEBI:456215"/>
        <dbReference type="EC" id="3.1.3.7"/>
    </reaction>
    <physiologicalReaction direction="left-to-right" evidence="7">
        <dbReference type="Rhea" id="RHEA:10041"/>
    </physiologicalReaction>
</comment>
<dbReference type="STRING" id="542762.A0A4S4DDM9"/>
<dbReference type="PANTHER" id="PTHR43200:SF17">
    <property type="entry name" value="3'(2'),5'-BISPHOSPHATE NUCLEOTIDASE"/>
    <property type="match status" value="1"/>
</dbReference>
<dbReference type="Gene3D" id="3.30.540.10">
    <property type="entry name" value="Fructose-1,6-Bisphosphatase, subunit A, domain 1"/>
    <property type="match status" value="1"/>
</dbReference>
<comment type="cofactor">
    <cofactor evidence="1 9">
        <name>Mg(2+)</name>
        <dbReference type="ChEBI" id="CHEBI:18420"/>
    </cofactor>
</comment>
<evidence type="ECO:0000256" key="7">
    <source>
        <dbReference type="ARBA" id="ARBA00044479"/>
    </source>
</evidence>
<dbReference type="CDD" id="cd01517">
    <property type="entry name" value="PAP_phosphatase"/>
    <property type="match status" value="1"/>
</dbReference>
<name>A0A4S4DDM9_CAMSN</name>
<dbReference type="SUPFAM" id="SSF56655">
    <property type="entry name" value="Carbohydrate phosphatase"/>
    <property type="match status" value="1"/>
</dbReference>
<comment type="similarity">
    <text evidence="2">Belongs to the inositol monophosphatase superfamily.</text>
</comment>
<dbReference type="Pfam" id="PF00459">
    <property type="entry name" value="Inositol_P"/>
    <property type="match status" value="1"/>
</dbReference>
<comment type="caution">
    <text evidence="10">The sequence shown here is derived from an EMBL/GenBank/DDBJ whole genome shotgun (WGS) entry which is preliminary data.</text>
</comment>
<dbReference type="PROSITE" id="PS00629">
    <property type="entry name" value="IMP_1"/>
    <property type="match status" value="1"/>
</dbReference>
<feature type="binding site" evidence="9">
    <location>
        <position position="255"/>
    </location>
    <ligand>
        <name>Mg(2+)</name>
        <dbReference type="ChEBI" id="CHEBI:18420"/>
        <label>1</label>
        <note>catalytic</note>
    </ligand>
</feature>
<keyword evidence="11" id="KW-1185">Reference proteome</keyword>
<evidence type="ECO:0000256" key="2">
    <source>
        <dbReference type="ARBA" id="ARBA00009759"/>
    </source>
</evidence>
<evidence type="ECO:0000313" key="11">
    <source>
        <dbReference type="Proteomes" id="UP000306102"/>
    </source>
</evidence>
<dbReference type="InterPro" id="IPR051090">
    <property type="entry name" value="Inositol_monoP_superfamily"/>
</dbReference>
<keyword evidence="5" id="KW-0378">Hydrolase</keyword>
<proteinExistence type="inferred from homology"/>
<dbReference type="GO" id="GO:0000103">
    <property type="term" value="P:sulfate assimilation"/>
    <property type="evidence" value="ECO:0007669"/>
    <property type="project" value="TreeGrafter"/>
</dbReference>
<dbReference type="InterPro" id="IPR020550">
    <property type="entry name" value="Inositol_monophosphatase_CS"/>
</dbReference>
<dbReference type="Gene3D" id="3.40.190.80">
    <property type="match status" value="1"/>
</dbReference>
<feature type="binding site" evidence="9">
    <location>
        <position position="429"/>
    </location>
    <ligand>
        <name>Mg(2+)</name>
        <dbReference type="ChEBI" id="CHEBI:18420"/>
        <label>1</label>
        <note>catalytic</note>
    </ligand>
</feature>
<evidence type="ECO:0000256" key="9">
    <source>
        <dbReference type="PIRSR" id="PIRSR600760-2"/>
    </source>
</evidence>
<comment type="catalytic activity">
    <reaction evidence="8">
        <text>3'-phosphoadenylyl sulfate + H2O = adenosine 5'-phosphosulfate + phosphate</text>
        <dbReference type="Rhea" id="RHEA:77639"/>
        <dbReference type="ChEBI" id="CHEBI:15377"/>
        <dbReference type="ChEBI" id="CHEBI:43474"/>
        <dbReference type="ChEBI" id="CHEBI:58243"/>
        <dbReference type="ChEBI" id="CHEBI:58339"/>
        <dbReference type="EC" id="3.1.3.7"/>
    </reaction>
    <physiologicalReaction direction="left-to-right" evidence="8">
        <dbReference type="Rhea" id="RHEA:77640"/>
    </physiologicalReaction>
</comment>
<dbReference type="AlphaFoldDB" id="A0A4S4DDM9"/>
<dbReference type="GO" id="GO:0046854">
    <property type="term" value="P:phosphatidylinositol phosphate biosynthetic process"/>
    <property type="evidence" value="ECO:0007669"/>
    <property type="project" value="InterPro"/>
</dbReference>
<dbReference type="PANTHER" id="PTHR43200">
    <property type="entry name" value="PHOSPHATASE"/>
    <property type="match status" value="1"/>
</dbReference>
<dbReference type="Proteomes" id="UP000306102">
    <property type="component" value="Unassembled WGS sequence"/>
</dbReference>
<dbReference type="EMBL" id="SDRB02011614">
    <property type="protein sequence ID" value="THG00695.1"/>
    <property type="molecule type" value="Genomic_DNA"/>
</dbReference>
<dbReference type="InterPro" id="IPR020583">
    <property type="entry name" value="Inositol_monoP_metal-BS"/>
</dbReference>
<gene>
    <name evidence="10" type="ORF">TEA_025443</name>
</gene>
<evidence type="ECO:0000256" key="5">
    <source>
        <dbReference type="ARBA" id="ARBA00022801"/>
    </source>
</evidence>
<dbReference type="InterPro" id="IPR000760">
    <property type="entry name" value="Inositol_monophosphatase-like"/>
</dbReference>
<evidence type="ECO:0000313" key="10">
    <source>
        <dbReference type="EMBL" id="THG00695.1"/>
    </source>
</evidence>
<keyword evidence="4 9" id="KW-0479">Metal-binding</keyword>
<protein>
    <recommendedName>
        <fullName evidence="3">3'(2'),5'-bisphosphate nucleotidase</fullName>
        <ecNumber evidence="3">3.1.3.7</ecNumber>
    </recommendedName>
</protein>
<evidence type="ECO:0000256" key="6">
    <source>
        <dbReference type="ARBA" id="ARBA00022842"/>
    </source>
</evidence>
<dbReference type="GO" id="GO:0008441">
    <property type="term" value="F:3'(2'),5'-bisphosphate nucleotidase activity"/>
    <property type="evidence" value="ECO:0007669"/>
    <property type="project" value="UniProtKB-EC"/>
</dbReference>
<evidence type="ECO:0000256" key="8">
    <source>
        <dbReference type="ARBA" id="ARBA00044484"/>
    </source>
</evidence>
<dbReference type="GO" id="GO:0046872">
    <property type="term" value="F:metal ion binding"/>
    <property type="evidence" value="ECO:0007669"/>
    <property type="project" value="UniProtKB-KW"/>
</dbReference>
<dbReference type="PROSITE" id="PS00630">
    <property type="entry name" value="IMP_2"/>
    <property type="match status" value="1"/>
</dbReference>
<feature type="binding site" evidence="9">
    <location>
        <position position="258"/>
    </location>
    <ligand>
        <name>Mg(2+)</name>
        <dbReference type="ChEBI" id="CHEBI:18420"/>
        <label>1</label>
        <note>catalytic</note>
    </ligand>
</feature>
<accession>A0A4S4DDM9</accession>
<evidence type="ECO:0000256" key="4">
    <source>
        <dbReference type="ARBA" id="ARBA00022723"/>
    </source>
</evidence>
<dbReference type="PRINTS" id="PR00377">
    <property type="entry name" value="IMPHPHTASES"/>
</dbReference>
<reference evidence="10 11" key="1">
    <citation type="journal article" date="2018" name="Proc. Natl. Acad. Sci. U.S.A.">
        <title>Draft genome sequence of Camellia sinensis var. sinensis provides insights into the evolution of the tea genome and tea quality.</title>
        <authorList>
            <person name="Wei C."/>
            <person name="Yang H."/>
            <person name="Wang S."/>
            <person name="Zhao J."/>
            <person name="Liu C."/>
            <person name="Gao L."/>
            <person name="Xia E."/>
            <person name="Lu Y."/>
            <person name="Tai Y."/>
            <person name="She G."/>
            <person name="Sun J."/>
            <person name="Cao H."/>
            <person name="Tong W."/>
            <person name="Gao Q."/>
            <person name="Li Y."/>
            <person name="Deng W."/>
            <person name="Jiang X."/>
            <person name="Wang W."/>
            <person name="Chen Q."/>
            <person name="Zhang S."/>
            <person name="Li H."/>
            <person name="Wu J."/>
            <person name="Wang P."/>
            <person name="Li P."/>
            <person name="Shi C."/>
            <person name="Zheng F."/>
            <person name="Jian J."/>
            <person name="Huang B."/>
            <person name="Shan D."/>
            <person name="Shi M."/>
            <person name="Fang C."/>
            <person name="Yue Y."/>
            <person name="Li F."/>
            <person name="Li D."/>
            <person name="Wei S."/>
            <person name="Han B."/>
            <person name="Jiang C."/>
            <person name="Yin Y."/>
            <person name="Xia T."/>
            <person name="Zhang Z."/>
            <person name="Bennetzen J.L."/>
            <person name="Zhao S."/>
            <person name="Wan X."/>
        </authorList>
    </citation>
    <scope>NUCLEOTIDE SEQUENCE [LARGE SCALE GENOMIC DNA]</scope>
    <source>
        <strain evidence="11">cv. Shuchazao</strain>
        <tissue evidence="10">Leaf</tissue>
    </source>
</reference>
<dbReference type="InterPro" id="IPR006239">
    <property type="entry name" value="DPNP"/>
</dbReference>
<evidence type="ECO:0000256" key="3">
    <source>
        <dbReference type="ARBA" id="ARBA00012633"/>
    </source>
</evidence>